<dbReference type="PANTHER" id="PTHR10947">
    <property type="entry name" value="PHENYLALANYL-TRNA SYNTHETASE BETA CHAIN AND LEUCINE-RICH REPEAT-CONTAINING PROTEIN 47"/>
    <property type="match status" value="1"/>
</dbReference>
<dbReference type="GO" id="GO:0004826">
    <property type="term" value="F:phenylalanine-tRNA ligase activity"/>
    <property type="evidence" value="ECO:0007669"/>
    <property type="project" value="InterPro"/>
</dbReference>
<dbReference type="AlphaFoldDB" id="A0A1B6HBA3"/>
<dbReference type="EMBL" id="GECU01035721">
    <property type="protein sequence ID" value="JAS71985.1"/>
    <property type="molecule type" value="Transcribed_RNA"/>
</dbReference>
<dbReference type="InterPro" id="IPR045060">
    <property type="entry name" value="Phe-tRNA-ligase_IIc_bsu"/>
</dbReference>
<dbReference type="SUPFAM" id="SSF55681">
    <property type="entry name" value="Class II aaRS and biotin synthetases"/>
    <property type="match status" value="1"/>
</dbReference>
<dbReference type="Gene3D" id="3.30.930.10">
    <property type="entry name" value="Bira Bifunctional Protein, Domain 2"/>
    <property type="match status" value="1"/>
</dbReference>
<reference evidence="2" key="1">
    <citation type="submission" date="2015-11" db="EMBL/GenBank/DDBJ databases">
        <title>De novo transcriptome assembly of four potential Pierce s Disease insect vectors from Arizona vineyards.</title>
        <authorList>
            <person name="Tassone E.E."/>
        </authorList>
    </citation>
    <scope>NUCLEOTIDE SEQUENCE</scope>
</reference>
<dbReference type="GO" id="GO:0006432">
    <property type="term" value="P:phenylalanyl-tRNA aminoacylation"/>
    <property type="evidence" value="ECO:0007669"/>
    <property type="project" value="InterPro"/>
</dbReference>
<dbReference type="Pfam" id="PF17759">
    <property type="entry name" value="tRNA_synthFbeta"/>
    <property type="match status" value="1"/>
</dbReference>
<dbReference type="InterPro" id="IPR045864">
    <property type="entry name" value="aa-tRNA-synth_II/BPL/LPL"/>
</dbReference>
<feature type="non-terminal residue" evidence="2">
    <location>
        <position position="1"/>
    </location>
</feature>
<proteinExistence type="predicted"/>
<feature type="domain" description="Phenylalanyl tRNA synthetase beta chain core" evidence="1">
    <location>
        <begin position="3"/>
        <end position="98"/>
    </location>
</feature>
<dbReference type="PANTHER" id="PTHR10947:SF0">
    <property type="entry name" value="PHENYLALANINE--TRNA LIGASE BETA SUBUNIT"/>
    <property type="match status" value="1"/>
</dbReference>
<organism evidence="2">
    <name type="scientific">Homalodisca liturata</name>
    <dbReference type="NCBI Taxonomy" id="320908"/>
    <lineage>
        <taxon>Eukaryota</taxon>
        <taxon>Metazoa</taxon>
        <taxon>Ecdysozoa</taxon>
        <taxon>Arthropoda</taxon>
        <taxon>Hexapoda</taxon>
        <taxon>Insecta</taxon>
        <taxon>Pterygota</taxon>
        <taxon>Neoptera</taxon>
        <taxon>Paraneoptera</taxon>
        <taxon>Hemiptera</taxon>
        <taxon>Auchenorrhyncha</taxon>
        <taxon>Membracoidea</taxon>
        <taxon>Cicadellidae</taxon>
        <taxon>Cicadellinae</taxon>
        <taxon>Proconiini</taxon>
        <taxon>Homalodisca</taxon>
    </lineage>
</organism>
<dbReference type="GO" id="GO:0009328">
    <property type="term" value="C:phenylalanine-tRNA ligase complex"/>
    <property type="evidence" value="ECO:0007669"/>
    <property type="project" value="TreeGrafter"/>
</dbReference>
<accession>A0A1B6HBA3</accession>
<feature type="non-terminal residue" evidence="2">
    <location>
        <position position="111"/>
    </location>
</feature>
<name>A0A1B6HBA3_9HEMI</name>
<dbReference type="InterPro" id="IPR041616">
    <property type="entry name" value="PheRS_beta_core"/>
</dbReference>
<protein>
    <recommendedName>
        <fullName evidence="1">Phenylalanyl tRNA synthetase beta chain core domain-containing protein</fullName>
    </recommendedName>
</protein>
<evidence type="ECO:0000259" key="1">
    <source>
        <dbReference type="Pfam" id="PF17759"/>
    </source>
</evidence>
<gene>
    <name evidence="2" type="ORF">g.56599</name>
</gene>
<evidence type="ECO:0000313" key="2">
    <source>
        <dbReference type="EMBL" id="JAS71985.1"/>
    </source>
</evidence>
<sequence>GELALAGFLEALTLTLLSRSENFVNSGRQVVLSNPKSREYEVARTSLLPGILKALASNLHVRIPIRLFEAADVVLAEPGAPEGARNRRMLCGCIASNSSLLEELQGPLSFL</sequence>